<dbReference type="GO" id="GO:0020037">
    <property type="term" value="F:heme binding"/>
    <property type="evidence" value="ECO:0007669"/>
    <property type="project" value="InterPro"/>
</dbReference>
<evidence type="ECO:0000256" key="4">
    <source>
        <dbReference type="ARBA" id="ARBA00023004"/>
    </source>
</evidence>
<evidence type="ECO:0000313" key="7">
    <source>
        <dbReference type="EMBL" id="EMG48581.1"/>
    </source>
</evidence>
<dbReference type="PRINTS" id="PR00465">
    <property type="entry name" value="EP450IV"/>
</dbReference>
<dbReference type="InterPro" id="IPR002403">
    <property type="entry name" value="Cyt_P450_E_grp-IV"/>
</dbReference>
<dbReference type="GO" id="GO:0005506">
    <property type="term" value="F:iron ion binding"/>
    <property type="evidence" value="ECO:0007669"/>
    <property type="project" value="InterPro"/>
</dbReference>
<organism evidence="7 8">
    <name type="scientific">Candida maltosa (strain Xu316)</name>
    <name type="common">Yeast</name>
    <dbReference type="NCBI Taxonomy" id="1245528"/>
    <lineage>
        <taxon>Eukaryota</taxon>
        <taxon>Fungi</taxon>
        <taxon>Dikarya</taxon>
        <taxon>Ascomycota</taxon>
        <taxon>Saccharomycotina</taxon>
        <taxon>Pichiomycetes</taxon>
        <taxon>Debaryomycetaceae</taxon>
        <taxon>Candida/Lodderomyces clade</taxon>
        <taxon>Candida</taxon>
    </lineage>
</organism>
<dbReference type="InterPro" id="IPR001128">
    <property type="entry name" value="Cyt_P450"/>
</dbReference>
<keyword evidence="4 5" id="KW-0408">Iron</keyword>
<evidence type="ECO:0000256" key="5">
    <source>
        <dbReference type="PIRSR" id="PIRSR602403-1"/>
    </source>
</evidence>
<keyword evidence="3 5" id="KW-0479">Metal-binding</keyword>
<evidence type="ECO:0008006" key="9">
    <source>
        <dbReference type="Google" id="ProtNLM"/>
    </source>
</evidence>
<dbReference type="PANTHER" id="PTHR24305:SF223">
    <property type="entry name" value="CYTOCHROME P450-DIT2"/>
    <property type="match status" value="1"/>
</dbReference>
<dbReference type="PANTHER" id="PTHR24305">
    <property type="entry name" value="CYTOCHROME P450"/>
    <property type="match status" value="1"/>
</dbReference>
<dbReference type="Pfam" id="PF00067">
    <property type="entry name" value="p450"/>
    <property type="match status" value="1"/>
</dbReference>
<keyword evidence="6" id="KW-1133">Transmembrane helix</keyword>
<name>M3IQ66_CANMX</name>
<accession>M3IQ66</accession>
<evidence type="ECO:0000313" key="8">
    <source>
        <dbReference type="Proteomes" id="UP000011777"/>
    </source>
</evidence>
<dbReference type="eggNOG" id="KOG0157">
    <property type="taxonomic scope" value="Eukaryota"/>
</dbReference>
<keyword evidence="6" id="KW-0472">Membrane</keyword>
<dbReference type="FunFam" id="1.10.630.10:FF:000106">
    <property type="entry name" value="Cytochrome P450-DIT2"/>
    <property type="match status" value="1"/>
</dbReference>
<dbReference type="Proteomes" id="UP000011777">
    <property type="component" value="Unassembled WGS sequence"/>
</dbReference>
<keyword evidence="8" id="KW-1185">Reference proteome</keyword>
<evidence type="ECO:0000256" key="6">
    <source>
        <dbReference type="SAM" id="Phobius"/>
    </source>
</evidence>
<dbReference type="AlphaFoldDB" id="M3IQ66"/>
<dbReference type="GO" id="GO:0016705">
    <property type="term" value="F:oxidoreductase activity, acting on paired donors, with incorporation or reduction of molecular oxygen"/>
    <property type="evidence" value="ECO:0007669"/>
    <property type="project" value="InterPro"/>
</dbReference>
<evidence type="ECO:0000256" key="1">
    <source>
        <dbReference type="ARBA" id="ARBA00001971"/>
    </source>
</evidence>
<dbReference type="SUPFAM" id="SSF48264">
    <property type="entry name" value="Cytochrome P450"/>
    <property type="match status" value="1"/>
</dbReference>
<comment type="cofactor">
    <cofactor evidence="1 5">
        <name>heme</name>
        <dbReference type="ChEBI" id="CHEBI:30413"/>
    </cofactor>
</comment>
<dbReference type="EMBL" id="AOGT01001036">
    <property type="protein sequence ID" value="EMG48581.1"/>
    <property type="molecule type" value="Genomic_DNA"/>
</dbReference>
<dbReference type="GO" id="GO:0004497">
    <property type="term" value="F:monooxygenase activity"/>
    <property type="evidence" value="ECO:0007669"/>
    <property type="project" value="InterPro"/>
</dbReference>
<comment type="similarity">
    <text evidence="2">Belongs to the cytochrome P450 family.</text>
</comment>
<dbReference type="InterPro" id="IPR050121">
    <property type="entry name" value="Cytochrome_P450_monoxygenase"/>
</dbReference>
<dbReference type="OMA" id="FFGSRWN"/>
<gene>
    <name evidence="7" type="ORF">G210_0818</name>
</gene>
<keyword evidence="5" id="KW-0349">Heme</keyword>
<evidence type="ECO:0000256" key="2">
    <source>
        <dbReference type="ARBA" id="ARBA00010617"/>
    </source>
</evidence>
<evidence type="ECO:0000256" key="3">
    <source>
        <dbReference type="ARBA" id="ARBA00022723"/>
    </source>
</evidence>
<dbReference type="Gene3D" id="1.10.630.10">
    <property type="entry name" value="Cytochrome P450"/>
    <property type="match status" value="1"/>
</dbReference>
<keyword evidence="6" id="KW-0812">Transmembrane</keyword>
<sequence length="478" mass="54884">MFSIIKYTFIGVITYLFYLILEIIFPPFNFPKNIPTIPFYVSFLGAYTNLDQADIYNLYIREKLEKYGAVKIYFASRWNILITKPEYLLEMFKNEDVFAKSGNHIKIPGSVLASYTGDNVISAHGELWKLYREVIAQSIQFPDLDPITKNTEKLIQIINDRIGSQKQVSIPVTDILQKYSLANVTESILGIDYKVLDGEKSIMHEKIKYVKSQIFNPFFLNFPYFDNFPIPSRLKARSEVTRFREWYGQSVIDNHDRQRPNSAGTKLVDALMDEKLTEKQFLDNAIILMVAGHENPLLLMLSLMYVLAKYPLIQETVRQETDPAKPYLHSVIYETLRMYPPLGMIINRCTTRTTKLGDGIVIPKGVYCGYNNFGTGRDRNVWGNNADVFKPERWGCEIEEINQKYSIAKKTANLPAFHGRKRACLGEKYALYEVKNFVCAIVGEYQVSVDASWNERITPAGPICPLGLKINFEKLVVA</sequence>
<dbReference type="CDD" id="cd11070">
    <property type="entry name" value="CYP56-like"/>
    <property type="match status" value="1"/>
</dbReference>
<feature type="binding site" description="axial binding residue" evidence="5">
    <location>
        <position position="424"/>
    </location>
    <ligand>
        <name>heme</name>
        <dbReference type="ChEBI" id="CHEBI:30413"/>
    </ligand>
    <ligandPart>
        <name>Fe</name>
        <dbReference type="ChEBI" id="CHEBI:18248"/>
    </ligandPart>
</feature>
<dbReference type="PRINTS" id="PR00385">
    <property type="entry name" value="P450"/>
</dbReference>
<feature type="transmembrane region" description="Helical" evidence="6">
    <location>
        <begin position="7"/>
        <end position="28"/>
    </location>
</feature>
<dbReference type="InterPro" id="IPR036396">
    <property type="entry name" value="Cyt_P450_sf"/>
</dbReference>
<comment type="caution">
    <text evidence="7">The sequence shown here is derived from an EMBL/GenBank/DDBJ whole genome shotgun (WGS) entry which is preliminary data.</text>
</comment>
<dbReference type="HOGENOM" id="CLU_031576_0_0_1"/>
<dbReference type="OrthoDB" id="1470350at2759"/>
<reference evidence="7 8" key="1">
    <citation type="submission" date="2013-02" db="EMBL/GenBank/DDBJ databases">
        <title>Genome sequence of Candida maltosa Xu316, a potential industrial strain for xylitol and ethanol production.</title>
        <authorList>
            <person name="Yu J."/>
            <person name="Wang Q."/>
            <person name="Geng X."/>
            <person name="Bao W."/>
            <person name="He P."/>
            <person name="Cai J."/>
        </authorList>
    </citation>
    <scope>NUCLEOTIDE SEQUENCE [LARGE SCALE GENOMIC DNA]</scope>
    <source>
        <strain evidence="8">Xu316</strain>
    </source>
</reference>
<proteinExistence type="inferred from homology"/>
<dbReference type="STRING" id="1245528.M3IQ66"/>
<protein>
    <recommendedName>
        <fullName evidence="9">Cytochrome P450-DIT2</fullName>
    </recommendedName>
</protein>